<feature type="region of interest" description="Disordered" evidence="1">
    <location>
        <begin position="122"/>
        <end position="230"/>
    </location>
</feature>
<evidence type="ECO:0000313" key="3">
    <source>
        <dbReference type="EMBL" id="KAK3233453.1"/>
    </source>
</evidence>
<sequence>MADASPRVDALNAVSPPGAVDEVTFGAHDIGRDNDGPRMSRSRCKTDYKGDTEAADTKSQPLRLSGSIWASAPIEYTEPARSQTAWNSFKDKDDGHARAQMTEPLGAPRRISSMMPRVHATNNGEESKLQDSSDDALSRSTESWENEADMSVEEIPDAAKPTSAVQPRGSSRHLNTGPAPSKNISQISTINGDDSNKPDEFDVDNTLKRRTSSNGSALSAMFPTDTSEPASARRLRTLSKLFHSDVYEQDPGPDRKLTNDQIRLLYMVQMYTEDDAGKGREDNWIRELPLLVLVFEGISTKCFTYDYAPKVERIRGKRVYFNITQEGRHDIDILRSLGLLNALKVTSKNYHSSLSLRISPLGSHYLNHYLDHQSKIEIEKLVMCPDGNDPNSNNGLLLVQWDNDTAQFALHDAHSLMLRWSGITDIEDVSYVSSPFVPQHLRVFGDPTSANSDRVDELSEAKFTIHSDLNERFVLNDVLLLLCEWVPMGGNQIVALNDKLGSSERVQGGFFTATLDENPDYTQFQGDTGGLTSVTLLDYDETMYVNFEAEVFYPTGDPGNIVQIENFGVHINESGLVSYGLQLDAIEDRIKERLSLDLLSRLLIDVQKDTSKLLHNLLSSHQRAMLELTYLNESITRDKFIVLLASDILPRHPSFETYIADGDNVNEIKQVIGDVRSGHDLTAQEMLFVGGMGTLCVGESVERHLPFLCTFGALQTRNMFMKSVYNCCHILANFLKMTRDMIDTFENNPNSVSLIRERLSIANEEAIMLSEIQEIILESCDAVEYPEVLQDDEGSKNVAAALQLEDLGATLKRRALDFEKTIEGCTNELEALREMANVISEAESLRCQESLQSNTKNLEDSFRAGARQGTSLEMMNVIFAGTLAFDIVDRFTGQYMSIADRIEWLKGGLQAYLVEVPGAWFAVNMGAWTLLGGFLIFFMRFLTYMSTSVESKRARVNLPVDLPTFHKWLSTKRVISQDVEEDARSAIKTYMWAELDPKAWGGLPPRFELTVDERYHFILQIYVQVNKRRCKCTAGEAYLRIYEEMEESDVMATLDQDNVWTEATRFSRKLAKEPSILTRPGGAT</sequence>
<evidence type="ECO:0000256" key="2">
    <source>
        <dbReference type="SAM" id="Phobius"/>
    </source>
</evidence>
<proteinExistence type="predicted"/>
<feature type="compositionally biased region" description="Acidic residues" evidence="1">
    <location>
        <begin position="144"/>
        <end position="156"/>
    </location>
</feature>
<keyword evidence="2" id="KW-0472">Membrane</keyword>
<dbReference type="Proteomes" id="UP001190700">
    <property type="component" value="Unassembled WGS sequence"/>
</dbReference>
<reference evidence="3 4" key="1">
    <citation type="journal article" date="2015" name="Genome Biol. Evol.">
        <title>Comparative Genomics of a Bacterivorous Green Alga Reveals Evolutionary Causalities and Consequences of Phago-Mixotrophic Mode of Nutrition.</title>
        <authorList>
            <person name="Burns J.A."/>
            <person name="Paasch A."/>
            <person name="Narechania A."/>
            <person name="Kim E."/>
        </authorList>
    </citation>
    <scope>NUCLEOTIDE SEQUENCE [LARGE SCALE GENOMIC DNA]</scope>
    <source>
        <strain evidence="3 4">PLY_AMNH</strain>
    </source>
</reference>
<dbReference type="AlphaFoldDB" id="A0AAE0EM09"/>
<keyword evidence="2" id="KW-0812">Transmembrane</keyword>
<evidence type="ECO:0000256" key="1">
    <source>
        <dbReference type="SAM" id="MobiDB-lite"/>
    </source>
</evidence>
<dbReference type="EMBL" id="LGRX02035708">
    <property type="protein sequence ID" value="KAK3233453.1"/>
    <property type="molecule type" value="Genomic_DNA"/>
</dbReference>
<keyword evidence="2" id="KW-1133">Transmembrane helix</keyword>
<name>A0AAE0EM09_9CHLO</name>
<feature type="region of interest" description="Disordered" evidence="1">
    <location>
        <begin position="1"/>
        <end position="61"/>
    </location>
</feature>
<accession>A0AAE0EM09</accession>
<evidence type="ECO:0000313" key="4">
    <source>
        <dbReference type="Proteomes" id="UP001190700"/>
    </source>
</evidence>
<feature type="transmembrane region" description="Helical" evidence="2">
    <location>
        <begin position="919"/>
        <end position="943"/>
    </location>
</feature>
<gene>
    <name evidence="3" type="ORF">CYMTET_56253</name>
</gene>
<feature type="compositionally biased region" description="Polar residues" evidence="1">
    <location>
        <begin position="163"/>
        <end position="174"/>
    </location>
</feature>
<feature type="compositionally biased region" description="Polar residues" evidence="1">
    <location>
        <begin position="182"/>
        <end position="193"/>
    </location>
</feature>
<comment type="caution">
    <text evidence="3">The sequence shown here is derived from an EMBL/GenBank/DDBJ whole genome shotgun (WGS) entry which is preliminary data.</text>
</comment>
<feature type="compositionally biased region" description="Basic and acidic residues" evidence="1">
    <location>
        <begin position="29"/>
        <end position="56"/>
    </location>
</feature>
<protein>
    <submittedName>
        <fullName evidence="3">Uncharacterized protein</fullName>
    </submittedName>
</protein>
<organism evidence="3 4">
    <name type="scientific">Cymbomonas tetramitiformis</name>
    <dbReference type="NCBI Taxonomy" id="36881"/>
    <lineage>
        <taxon>Eukaryota</taxon>
        <taxon>Viridiplantae</taxon>
        <taxon>Chlorophyta</taxon>
        <taxon>Pyramimonadophyceae</taxon>
        <taxon>Pyramimonadales</taxon>
        <taxon>Pyramimonadaceae</taxon>
        <taxon>Cymbomonas</taxon>
    </lineage>
</organism>
<keyword evidence="4" id="KW-1185">Reference proteome</keyword>